<feature type="compositionally biased region" description="Polar residues" evidence="1">
    <location>
        <begin position="371"/>
        <end position="382"/>
    </location>
</feature>
<feature type="region of interest" description="Disordered" evidence="1">
    <location>
        <begin position="318"/>
        <end position="398"/>
    </location>
</feature>
<dbReference type="OrthoDB" id="10377600at2759"/>
<reference evidence="4" key="1">
    <citation type="submission" date="2016-06" db="UniProtKB">
        <authorList>
            <consortium name="WormBaseParasite"/>
        </authorList>
    </citation>
    <scope>IDENTIFICATION</scope>
</reference>
<accession>A0A183SPJ9</accession>
<feature type="compositionally biased region" description="Polar residues" evidence="1">
    <location>
        <begin position="260"/>
        <end position="270"/>
    </location>
</feature>
<evidence type="ECO:0000313" key="2">
    <source>
        <dbReference type="EMBL" id="VDL92532.1"/>
    </source>
</evidence>
<feature type="compositionally biased region" description="Basic residues" evidence="1">
    <location>
        <begin position="140"/>
        <end position="153"/>
    </location>
</feature>
<evidence type="ECO:0000313" key="3">
    <source>
        <dbReference type="Proteomes" id="UP000275846"/>
    </source>
</evidence>
<feature type="compositionally biased region" description="Low complexity" evidence="1">
    <location>
        <begin position="387"/>
        <end position="398"/>
    </location>
</feature>
<feature type="region of interest" description="Disordered" evidence="1">
    <location>
        <begin position="14"/>
        <end position="303"/>
    </location>
</feature>
<dbReference type="WBParaSite" id="SSLN_0000634401-mRNA-1">
    <property type="protein sequence ID" value="SSLN_0000634401-mRNA-1"/>
    <property type="gene ID" value="SSLN_0000634401"/>
</dbReference>
<organism evidence="4">
    <name type="scientific">Schistocephalus solidus</name>
    <name type="common">Tapeworm</name>
    <dbReference type="NCBI Taxonomy" id="70667"/>
    <lineage>
        <taxon>Eukaryota</taxon>
        <taxon>Metazoa</taxon>
        <taxon>Spiralia</taxon>
        <taxon>Lophotrochozoa</taxon>
        <taxon>Platyhelminthes</taxon>
        <taxon>Cestoda</taxon>
        <taxon>Eucestoda</taxon>
        <taxon>Diphyllobothriidea</taxon>
        <taxon>Diphyllobothriidae</taxon>
        <taxon>Schistocephalus</taxon>
    </lineage>
</organism>
<feature type="compositionally biased region" description="Acidic residues" evidence="1">
    <location>
        <begin position="167"/>
        <end position="177"/>
    </location>
</feature>
<keyword evidence="3" id="KW-1185">Reference proteome</keyword>
<dbReference type="AlphaFoldDB" id="A0A183SPJ9"/>
<feature type="compositionally biased region" description="Low complexity" evidence="1">
    <location>
        <begin position="100"/>
        <end position="116"/>
    </location>
</feature>
<feature type="compositionally biased region" description="Basic and acidic residues" evidence="1">
    <location>
        <begin position="178"/>
        <end position="193"/>
    </location>
</feature>
<feature type="compositionally biased region" description="Acidic residues" evidence="1">
    <location>
        <begin position="126"/>
        <end position="135"/>
    </location>
</feature>
<feature type="compositionally biased region" description="Low complexity" evidence="1">
    <location>
        <begin position="154"/>
        <end position="166"/>
    </location>
</feature>
<protein>
    <submittedName>
        <fullName evidence="4">Sterile alpha and TIR motif-containing protein 1</fullName>
    </submittedName>
</protein>
<sequence>MPISFKDELAAKLSAGPMFGGRPPVPGARPMFGSAGSPPISPNSGAGASGDSIRPRSLSADGEGSQDNSPGQPEDPYMQVAMQRISLNRQRKHRMPSRFSSNLSTSDLPPDSSSAAAGGGGLNQITEEDDGEEADDGLRRHNRQNNRYSRNRNNRPSSSDVRTDTSSDSDDSSSEENDFGRISKSLPREDREPASPFSAASSSSPCGQRLSYAERSEEDEEGGDGGGDGDGGTRLSYAERSEEDEEGGDGGGGDGDGGTVSRSPLTSSSGDGLFDASEPIITPRTSLRPAGGRPSSMFVGSSLQEELQGIVQARLSRIMTTTSRTGEGDQSVKLRPGPRPNQPQIRCRRSPPRATTTPGQGQGFGVVLRRSAQTSSGATSTLETRRSSNSTSPSSARRAVSIALTGLEDRPVRVHDLIKAFQRDSR</sequence>
<feature type="compositionally biased region" description="Low complexity" evidence="1">
    <location>
        <begin position="194"/>
        <end position="205"/>
    </location>
</feature>
<dbReference type="EMBL" id="UYSU01033559">
    <property type="protein sequence ID" value="VDL92532.1"/>
    <property type="molecule type" value="Genomic_DNA"/>
</dbReference>
<proteinExistence type="predicted"/>
<evidence type="ECO:0000313" key="4">
    <source>
        <dbReference type="WBParaSite" id="SSLN_0000634401-mRNA-1"/>
    </source>
</evidence>
<reference evidence="2 3" key="2">
    <citation type="submission" date="2018-11" db="EMBL/GenBank/DDBJ databases">
        <authorList>
            <consortium name="Pathogen Informatics"/>
        </authorList>
    </citation>
    <scope>NUCLEOTIDE SEQUENCE [LARGE SCALE GENOMIC DNA]</scope>
    <source>
        <strain evidence="2 3">NST_G2</strain>
    </source>
</reference>
<feature type="compositionally biased region" description="Gly residues" evidence="1">
    <location>
        <begin position="249"/>
        <end position="258"/>
    </location>
</feature>
<dbReference type="Proteomes" id="UP000275846">
    <property type="component" value="Unassembled WGS sequence"/>
</dbReference>
<evidence type="ECO:0000256" key="1">
    <source>
        <dbReference type="SAM" id="MobiDB-lite"/>
    </source>
</evidence>
<gene>
    <name evidence="2" type="ORF">SSLN_LOCUS6147</name>
</gene>
<name>A0A183SPJ9_SCHSO</name>